<dbReference type="EMBL" id="JARPOI010000018">
    <property type="protein sequence ID" value="KAJ9135535.1"/>
    <property type="molecule type" value="Genomic_DNA"/>
</dbReference>
<dbReference type="Proteomes" id="UP001174677">
    <property type="component" value="Chromosome 18"/>
</dbReference>
<dbReference type="PANTHER" id="PTHR33731">
    <property type="entry name" value="PROTEIN, PUTATIVE-RELATED"/>
    <property type="match status" value="1"/>
</dbReference>
<comment type="caution">
    <text evidence="1">The sequence shown here is derived from an EMBL/GenBank/DDBJ whole genome shotgun (WGS) entry which is preliminary data.</text>
</comment>
<evidence type="ECO:0008006" key="3">
    <source>
        <dbReference type="Google" id="ProtNLM"/>
    </source>
</evidence>
<evidence type="ECO:0000313" key="2">
    <source>
        <dbReference type="Proteomes" id="UP001174677"/>
    </source>
</evidence>
<dbReference type="PANTHER" id="PTHR33731:SF2">
    <property type="entry name" value="ORGAN-SPECIFIC PROTEIN S2-LIKE"/>
    <property type="match status" value="1"/>
</dbReference>
<accession>A0ABQ9KE40</accession>
<proteinExistence type="predicted"/>
<protein>
    <recommendedName>
        <fullName evidence="3">Organ specific protein</fullName>
    </recommendedName>
</protein>
<evidence type="ECO:0000313" key="1">
    <source>
        <dbReference type="EMBL" id="KAJ9135535.1"/>
    </source>
</evidence>
<dbReference type="InterPro" id="IPR024489">
    <property type="entry name" value="Organ_specific_prot"/>
</dbReference>
<sequence>MLGDLHANQNFKKKKKSKSSFAITTIFLLLLVANGINARKDVGEYWKGAMKPTTENFDEHKKQKNFVVDFEPISNLWVYNDDALLRKKKSFAFVKDFEPSPNLSVYDKDDDLKDQKKSFANDFEPRPNVSIYNE</sequence>
<reference evidence="1 2" key="1">
    <citation type="journal article" date="2023" name="Plant Biotechnol. J.">
        <title>Chromosome-level wild Hevea brasiliensis genome provides new tools for genomic-assisted breeding and valuable loci to elevate rubber yield.</title>
        <authorList>
            <person name="Cheng H."/>
            <person name="Song X."/>
            <person name="Hu Y."/>
            <person name="Wu T."/>
            <person name="Yang Q."/>
            <person name="An Z."/>
            <person name="Feng S."/>
            <person name="Deng Z."/>
            <person name="Wu W."/>
            <person name="Zeng X."/>
            <person name="Tu M."/>
            <person name="Wang X."/>
            <person name="Huang H."/>
        </authorList>
    </citation>
    <scope>NUCLEOTIDE SEQUENCE [LARGE SCALE GENOMIC DNA]</scope>
    <source>
        <strain evidence="1">MT/VB/25A 57/8</strain>
    </source>
</reference>
<name>A0ABQ9KE40_HEVBR</name>
<organism evidence="1 2">
    <name type="scientific">Hevea brasiliensis</name>
    <name type="common">Para rubber tree</name>
    <name type="synonym">Siphonia brasiliensis</name>
    <dbReference type="NCBI Taxonomy" id="3981"/>
    <lineage>
        <taxon>Eukaryota</taxon>
        <taxon>Viridiplantae</taxon>
        <taxon>Streptophyta</taxon>
        <taxon>Embryophyta</taxon>
        <taxon>Tracheophyta</taxon>
        <taxon>Spermatophyta</taxon>
        <taxon>Magnoliopsida</taxon>
        <taxon>eudicotyledons</taxon>
        <taxon>Gunneridae</taxon>
        <taxon>Pentapetalae</taxon>
        <taxon>rosids</taxon>
        <taxon>fabids</taxon>
        <taxon>Malpighiales</taxon>
        <taxon>Euphorbiaceae</taxon>
        <taxon>Crotonoideae</taxon>
        <taxon>Micrandreae</taxon>
        <taxon>Hevea</taxon>
    </lineage>
</organism>
<dbReference type="Pfam" id="PF10950">
    <property type="entry name" value="Organ_specific"/>
    <property type="match status" value="1"/>
</dbReference>
<gene>
    <name evidence="1" type="ORF">P3X46_032710</name>
</gene>
<keyword evidence="2" id="KW-1185">Reference proteome</keyword>